<proteinExistence type="predicted"/>
<protein>
    <submittedName>
        <fullName evidence="1">Uncharacterized protein</fullName>
    </submittedName>
</protein>
<dbReference type="Proteomes" id="UP000272193">
    <property type="component" value="Unassembled WGS sequence"/>
</dbReference>
<gene>
    <name evidence="1" type="ORF">EDC62_2505</name>
</gene>
<keyword evidence="2" id="KW-1185">Reference proteome</keyword>
<dbReference type="OrthoDB" id="9182385at2"/>
<evidence type="ECO:0000313" key="2">
    <source>
        <dbReference type="Proteomes" id="UP000272193"/>
    </source>
</evidence>
<name>A0A3N4UMD4_9BURK</name>
<evidence type="ECO:0000313" key="1">
    <source>
        <dbReference type="EMBL" id="RPE63040.1"/>
    </source>
</evidence>
<sequence>MAQRKSNTNGVIIGKGNVGHGAVVSKTAYEGTVIARAVERAGRNPHLKGHVHEVLVMDARNARNLLTLNGASTELTKSTTAGSVDLVTIKGGKVIERIQVKDVTSQAGIEKLVKQCANGKYRSAQLVGSEECAHAFNKAAKKAGISKRMVSTGVSSKSTESLAQRAGATGSGSLGSAIGQAAKAGGAAGAIIGGGVAAVKGCIDLIDGRADAVEVADTVVKAGAKGGVSGAAAGAAATAAGAGAAAAVSALGMTGMAATVTTIGAPLAVAAGIGYVVSEIFDLIFD</sequence>
<accession>A0A3N4UMD4</accession>
<comment type="caution">
    <text evidence="1">The sequence shown here is derived from an EMBL/GenBank/DDBJ whole genome shotgun (WGS) entry which is preliminary data.</text>
</comment>
<dbReference type="EMBL" id="RKQL01000007">
    <property type="protein sequence ID" value="RPE63040.1"/>
    <property type="molecule type" value="Genomic_DNA"/>
</dbReference>
<dbReference type="AlphaFoldDB" id="A0A3N4UMD4"/>
<reference evidence="1 2" key="1">
    <citation type="submission" date="2018-11" db="EMBL/GenBank/DDBJ databases">
        <title>Genomic Encyclopedia of Type Strains, Phase IV (KMG-IV): sequencing the most valuable type-strain genomes for metagenomic binning, comparative biology and taxonomic classification.</title>
        <authorList>
            <person name="Goeker M."/>
        </authorList>
    </citation>
    <scope>NUCLEOTIDE SEQUENCE [LARGE SCALE GENOMIC DNA]</scope>
    <source>
        <strain evidence="1 2">DSM 101684</strain>
    </source>
</reference>
<dbReference type="RefSeq" id="WP_124224139.1">
    <property type="nucleotide sequence ID" value="NZ_RKQL01000007.1"/>
</dbReference>
<organism evidence="1 2">
    <name type="scientific">Tibeticola sediminis</name>
    <dbReference type="NCBI Taxonomy" id="1917811"/>
    <lineage>
        <taxon>Bacteria</taxon>
        <taxon>Pseudomonadati</taxon>
        <taxon>Pseudomonadota</taxon>
        <taxon>Betaproteobacteria</taxon>
        <taxon>Burkholderiales</taxon>
        <taxon>Comamonadaceae</taxon>
        <taxon>Tibeticola</taxon>
    </lineage>
</organism>